<sequence length="323" mass="35528">MSIPLQFSSYQFASPQAGPRLIVLGAVHGNEVCGTLGIRRLLAEFESGARVLKQGCVSLVPVTNPLAYNKGERSGDRNLNRNFAPTDTPLEFEDRIANWLCPLLAQHDVLLDLHSFQSKGQAFVFMGPHDNAGTLEPFVHAAKEEALARRLGVNRAVDGWLSTYALGVKRRVALFGEADSRQMQLNTDPRYGMGTTEWMRRCGGWALTLECGQHEDPAAPDVAYQAIVNTLAHLGLIDAPAPAPVDGMEALSLYEVIDRMHADDQFVREWVSFDKVKKGEQIAIRADGTPVLAVDDGRIVFPNVKSQAGQEWFYLARESGRLG</sequence>
<gene>
    <name evidence="6" type="ORF">GQF02_07355</name>
</gene>
<evidence type="ECO:0000256" key="1">
    <source>
        <dbReference type="ARBA" id="ARBA00001947"/>
    </source>
</evidence>
<keyword evidence="2" id="KW-0479">Metal-binding</keyword>
<comment type="cofactor">
    <cofactor evidence="1">
        <name>Zn(2+)</name>
        <dbReference type="ChEBI" id="CHEBI:29105"/>
    </cofactor>
</comment>
<dbReference type="GO" id="GO:0005829">
    <property type="term" value="C:cytosol"/>
    <property type="evidence" value="ECO:0007669"/>
    <property type="project" value="TreeGrafter"/>
</dbReference>
<accession>A0A845BNE2</accession>
<dbReference type="Pfam" id="PF24827">
    <property type="entry name" value="AstE_AspA_cat"/>
    <property type="match status" value="1"/>
</dbReference>
<keyword evidence="3" id="KW-0378">Hydrolase</keyword>
<dbReference type="PANTHER" id="PTHR15162:SF7">
    <property type="entry name" value="SUCCINYLGLUTAMATE DESUCCINYLASE"/>
    <property type="match status" value="1"/>
</dbReference>
<feature type="domain" description="Succinylglutamate desuccinylase/Aspartoacylase catalytic" evidence="5">
    <location>
        <begin position="17"/>
        <end position="119"/>
    </location>
</feature>
<keyword evidence="4" id="KW-0862">Zinc</keyword>
<evidence type="ECO:0000256" key="4">
    <source>
        <dbReference type="ARBA" id="ARBA00022833"/>
    </source>
</evidence>
<dbReference type="SUPFAM" id="SSF53187">
    <property type="entry name" value="Zn-dependent exopeptidases"/>
    <property type="match status" value="1"/>
</dbReference>
<reference evidence="6 7" key="1">
    <citation type="submission" date="2019-12" db="EMBL/GenBank/DDBJ databases">
        <title>Neisseriaceae gen. nov. sp. Genome sequencing and assembly.</title>
        <authorList>
            <person name="Liu Z."/>
            <person name="Li A."/>
        </authorList>
    </citation>
    <scope>NUCLEOTIDE SEQUENCE [LARGE SCALE GENOMIC DNA]</scope>
    <source>
        <strain evidence="6 7">B2N2-7</strain>
    </source>
</reference>
<comment type="caution">
    <text evidence="6">The sequence shown here is derived from an EMBL/GenBank/DDBJ whole genome shotgun (WGS) entry which is preliminary data.</text>
</comment>
<dbReference type="GO" id="GO:0046872">
    <property type="term" value="F:metal ion binding"/>
    <property type="evidence" value="ECO:0007669"/>
    <property type="project" value="UniProtKB-KW"/>
</dbReference>
<evidence type="ECO:0000256" key="2">
    <source>
        <dbReference type="ARBA" id="ARBA00022723"/>
    </source>
</evidence>
<name>A0A845BNE2_9NEIS</name>
<organism evidence="6 7">
    <name type="scientific">Craterilacuibacter sinensis</name>
    <dbReference type="NCBI Taxonomy" id="2686017"/>
    <lineage>
        <taxon>Bacteria</taxon>
        <taxon>Pseudomonadati</taxon>
        <taxon>Pseudomonadota</taxon>
        <taxon>Betaproteobacteria</taxon>
        <taxon>Neisseriales</taxon>
        <taxon>Neisseriaceae</taxon>
        <taxon>Craterilacuibacter</taxon>
    </lineage>
</organism>
<dbReference type="InterPro" id="IPR050178">
    <property type="entry name" value="AspA/AstE_fam"/>
</dbReference>
<keyword evidence="7" id="KW-1185">Reference proteome</keyword>
<evidence type="ECO:0000259" key="5">
    <source>
        <dbReference type="Pfam" id="PF24827"/>
    </source>
</evidence>
<dbReference type="RefSeq" id="WP_160796001.1">
    <property type="nucleotide sequence ID" value="NZ_WSSB01000005.1"/>
</dbReference>
<dbReference type="InterPro" id="IPR055438">
    <property type="entry name" value="AstE_AspA_cat"/>
</dbReference>
<protein>
    <submittedName>
        <fullName evidence="6">Succinylglutamate desuccinylase</fullName>
    </submittedName>
</protein>
<evidence type="ECO:0000256" key="3">
    <source>
        <dbReference type="ARBA" id="ARBA00022801"/>
    </source>
</evidence>
<evidence type="ECO:0000313" key="7">
    <source>
        <dbReference type="Proteomes" id="UP000467214"/>
    </source>
</evidence>
<evidence type="ECO:0000313" key="6">
    <source>
        <dbReference type="EMBL" id="MXR36784.1"/>
    </source>
</evidence>
<dbReference type="EMBL" id="WSSB01000005">
    <property type="protein sequence ID" value="MXR36784.1"/>
    <property type="molecule type" value="Genomic_DNA"/>
</dbReference>
<dbReference type="AlphaFoldDB" id="A0A845BNE2"/>
<dbReference type="Proteomes" id="UP000467214">
    <property type="component" value="Unassembled WGS sequence"/>
</dbReference>
<dbReference type="Gene3D" id="3.40.630.10">
    <property type="entry name" value="Zn peptidases"/>
    <property type="match status" value="1"/>
</dbReference>
<dbReference type="GO" id="GO:0016788">
    <property type="term" value="F:hydrolase activity, acting on ester bonds"/>
    <property type="evidence" value="ECO:0007669"/>
    <property type="project" value="InterPro"/>
</dbReference>
<proteinExistence type="predicted"/>
<dbReference type="PANTHER" id="PTHR15162">
    <property type="entry name" value="ASPARTOACYLASE"/>
    <property type="match status" value="1"/>
</dbReference>